<feature type="transmembrane region" description="Helical" evidence="12">
    <location>
        <begin position="469"/>
        <end position="488"/>
    </location>
</feature>
<feature type="transmembrane region" description="Helical" evidence="12">
    <location>
        <begin position="665"/>
        <end position="684"/>
    </location>
</feature>
<proteinExistence type="inferred from homology"/>
<dbReference type="InterPro" id="IPR017850">
    <property type="entry name" value="Alkaline_phosphatase_core_sf"/>
</dbReference>
<gene>
    <name evidence="15" type="primary">LOC109475239</name>
</gene>
<evidence type="ECO:0000256" key="8">
    <source>
        <dbReference type="ARBA" id="ARBA00022989"/>
    </source>
</evidence>
<dbReference type="Pfam" id="PF19316">
    <property type="entry name" value="PIGO_PIGG"/>
    <property type="match status" value="1"/>
</dbReference>
<dbReference type="GeneID" id="109475239"/>
<dbReference type="GO" id="GO:0051267">
    <property type="term" value="F:CP2 mannose-ethanolamine phosphotransferase activity"/>
    <property type="evidence" value="ECO:0007669"/>
    <property type="project" value="TreeGrafter"/>
</dbReference>
<dbReference type="AlphaFoldDB" id="A0A6P4ZBW5"/>
<dbReference type="PANTHER" id="PTHR23072">
    <property type="entry name" value="PHOSPHATIDYLINOSITOL GLYCAN-RELATED"/>
    <property type="match status" value="1"/>
</dbReference>
<keyword evidence="5" id="KW-0808">Transferase</keyword>
<comment type="subcellular location">
    <subcellularLocation>
        <location evidence="1">Endoplasmic reticulum membrane</location>
        <topology evidence="1">Multi-pass membrane protein</topology>
    </subcellularLocation>
</comment>
<feature type="transmembrane region" description="Helical" evidence="12">
    <location>
        <begin position="904"/>
        <end position="927"/>
    </location>
</feature>
<dbReference type="PANTHER" id="PTHR23072:SF0">
    <property type="entry name" value="GPI ETHANOLAMINE PHOSPHATE TRANSFERASE 2"/>
    <property type="match status" value="1"/>
</dbReference>
<feature type="transmembrane region" description="Helical" evidence="12">
    <location>
        <begin position="360"/>
        <end position="383"/>
    </location>
</feature>
<keyword evidence="10" id="KW-0325">Glycoprotein</keyword>
<keyword evidence="8 12" id="KW-1133">Transmembrane helix</keyword>
<organism evidence="14 15">
    <name type="scientific">Branchiostoma belcheri</name>
    <name type="common">Amphioxus</name>
    <dbReference type="NCBI Taxonomy" id="7741"/>
    <lineage>
        <taxon>Eukaryota</taxon>
        <taxon>Metazoa</taxon>
        <taxon>Chordata</taxon>
        <taxon>Cephalochordata</taxon>
        <taxon>Leptocardii</taxon>
        <taxon>Amphioxiformes</taxon>
        <taxon>Branchiostomatidae</taxon>
        <taxon>Branchiostoma</taxon>
    </lineage>
</organism>
<feature type="transmembrane region" description="Helical" evidence="12">
    <location>
        <begin position="861"/>
        <end position="884"/>
    </location>
</feature>
<dbReference type="GO" id="GO:0006506">
    <property type="term" value="P:GPI anchor biosynthetic process"/>
    <property type="evidence" value="ECO:0007669"/>
    <property type="project" value="UniProtKB-UniPathway"/>
</dbReference>
<keyword evidence="14" id="KW-1185">Reference proteome</keyword>
<dbReference type="InterPro" id="IPR037674">
    <property type="entry name" value="PIG-G_N"/>
</dbReference>
<evidence type="ECO:0000256" key="2">
    <source>
        <dbReference type="ARBA" id="ARBA00004687"/>
    </source>
</evidence>
<evidence type="ECO:0000256" key="3">
    <source>
        <dbReference type="ARBA" id="ARBA00005315"/>
    </source>
</evidence>
<dbReference type="UniPathway" id="UPA00196"/>
<feature type="transmembrane region" description="Helical" evidence="12">
    <location>
        <begin position="825"/>
        <end position="849"/>
    </location>
</feature>
<feature type="transmembrane region" description="Helical" evidence="12">
    <location>
        <begin position="317"/>
        <end position="339"/>
    </location>
</feature>
<dbReference type="KEGG" id="bbel:109475239"/>
<dbReference type="InterPro" id="IPR039527">
    <property type="entry name" value="PIGG/GPI7"/>
</dbReference>
<evidence type="ECO:0000256" key="12">
    <source>
        <dbReference type="SAM" id="Phobius"/>
    </source>
</evidence>
<feature type="region of interest" description="Disordered" evidence="11">
    <location>
        <begin position="523"/>
        <end position="542"/>
    </location>
</feature>
<keyword evidence="7" id="KW-0256">Endoplasmic reticulum</keyword>
<accession>A0A6P4ZBW5</accession>
<evidence type="ECO:0000313" key="14">
    <source>
        <dbReference type="Proteomes" id="UP000515135"/>
    </source>
</evidence>
<sequence length="937" mass="104089">MPRIKGLTTGSIPGFVDIALNLDSKALVEDNVITQMYRAGRRIVFYGDDTWLKLFPEHFVRHDGTTSFFVTDYTEVDQNVTRHVVPELSRPDWDVMILHYLGLDHIGHLAGPTSSLIGLKLQEMDTMVETIHSTVVEQDSERALPTLLVLCGDHGMSNAGSHGGASAPETLTTLLFLSSLFSEGKGSSHVTSPVYQTGLAPTLALTFGVPVPQNSLGQVMTPVLARSSSRDQLQAVQINAYQLVRVLQANVPGYNREAGYQLYQQAVKMHSGWLKALVTGETAANLETLGQRVTQQYRRAMEKIVDRVSASLSEYDMHAMAVGIALLVQVSSILIAASGKFVAEVVPGTDSWMVYIPSPILLLSSFFLVLSAQVSVCTSATGWASAELCSGKAGWFMSFAAVTFTSVCVSLTIQSLFLTNWRTLLSAAAYGLHMCCSLPWETMFLLMGVGLHTVSLGSSSLVEEEHQTWYFLQTTLFLLLMCSTLQALPSTTRLRHSLEQDTDVDKESDIYKQRISLLEGEQKYDHRKEKTDKESSQAEEKVQSECGLSTREDCVLDQGFVRKMVAVLALLVTSRLLRSWNQTGIVSADRPDIGDWFVRPENKMYLSLLVAASFFTTFLLRWRSCSFSSSFLLGVGLIGVYHYRGKTGVLAAPWVLHTDKGILEARLVYLVIIIQLCWTCVELFKTWCQHLQTVKDDENLAGNRLRDHVPKNNLPTTQSFYKEKENLKDARKIFVDGLLTTFVLSEALLLRPHNATVLAVTVFQQYVLHELVLPWTTLYHSVPLLALVHVWMGQAAFYFQGNSNSIATIDISAGYVGMEDYVQEIAGTLTCLSTYAGPLLWFTSLLVLITKKYPRPYPAMLQACFAIIITRTLPVTGYTVITTLQRYHLFVWSVFSPKLLYEGMLTAVTASVVVLMLCLGVPLHMIGATLDLTHARR</sequence>
<dbReference type="GO" id="GO:0005789">
    <property type="term" value="C:endoplasmic reticulum membrane"/>
    <property type="evidence" value="ECO:0007669"/>
    <property type="project" value="UniProtKB-SubCell"/>
</dbReference>
<dbReference type="Proteomes" id="UP000515135">
    <property type="component" value="Unplaced"/>
</dbReference>
<feature type="transmembrane region" description="Helical" evidence="12">
    <location>
        <begin position="395"/>
        <end position="418"/>
    </location>
</feature>
<evidence type="ECO:0000256" key="1">
    <source>
        <dbReference type="ARBA" id="ARBA00004477"/>
    </source>
</evidence>
<dbReference type="Gene3D" id="3.40.720.10">
    <property type="entry name" value="Alkaline Phosphatase, subunit A"/>
    <property type="match status" value="1"/>
</dbReference>
<dbReference type="FunFam" id="3.40.720.10:FF:000105">
    <property type="entry name" value="Phosphatidylinositol glycan anchor biosynthesis, class G"/>
    <property type="match status" value="1"/>
</dbReference>
<keyword evidence="6 12" id="KW-0812">Transmembrane</keyword>
<evidence type="ECO:0000256" key="10">
    <source>
        <dbReference type="ARBA" id="ARBA00023180"/>
    </source>
</evidence>
<reference evidence="15" key="1">
    <citation type="submission" date="2025-08" db="UniProtKB">
        <authorList>
            <consortium name="RefSeq"/>
        </authorList>
    </citation>
    <scope>IDENTIFICATION</scope>
    <source>
        <tissue evidence="15">Gonad</tissue>
    </source>
</reference>
<feature type="domain" description="GPI ethanolamine phosphate transferase 2 C-terminal" evidence="13">
    <location>
        <begin position="738"/>
        <end position="918"/>
    </location>
</feature>
<keyword evidence="9 12" id="KW-0472">Membrane</keyword>
<evidence type="ECO:0000256" key="9">
    <source>
        <dbReference type="ARBA" id="ARBA00023136"/>
    </source>
</evidence>
<feature type="transmembrane region" description="Helical" evidence="12">
    <location>
        <begin position="604"/>
        <end position="620"/>
    </location>
</feature>
<comment type="similarity">
    <text evidence="3">Belongs to the PIGG/PIGN/PIGO family. PIGG subfamily.</text>
</comment>
<evidence type="ECO:0000259" key="13">
    <source>
        <dbReference type="Pfam" id="PF19316"/>
    </source>
</evidence>
<dbReference type="InterPro" id="IPR045687">
    <property type="entry name" value="PIGG/GPI7_C"/>
</dbReference>
<dbReference type="InterPro" id="IPR002591">
    <property type="entry name" value="Phosphodiest/P_Trfase"/>
</dbReference>
<name>A0A6P4ZBW5_BRABE</name>
<dbReference type="RefSeq" id="XP_019631399.1">
    <property type="nucleotide sequence ID" value="XM_019775840.1"/>
</dbReference>
<dbReference type="CDD" id="cd16024">
    <property type="entry name" value="GPI_EPT_2"/>
    <property type="match status" value="1"/>
</dbReference>
<keyword evidence="4" id="KW-0337">GPI-anchor biosynthesis</keyword>
<evidence type="ECO:0000256" key="11">
    <source>
        <dbReference type="SAM" id="MobiDB-lite"/>
    </source>
</evidence>
<dbReference type="OrthoDB" id="272139at2759"/>
<evidence type="ECO:0000256" key="6">
    <source>
        <dbReference type="ARBA" id="ARBA00022692"/>
    </source>
</evidence>
<dbReference type="SUPFAM" id="SSF53649">
    <property type="entry name" value="Alkaline phosphatase-like"/>
    <property type="match status" value="1"/>
</dbReference>
<protein>
    <submittedName>
        <fullName evidence="15">GPI ethanolamine phosphate transferase 2-like</fullName>
    </submittedName>
</protein>
<comment type="pathway">
    <text evidence="2">Glycolipid biosynthesis; glycosylphosphatidylinositol-anchor biosynthesis.</text>
</comment>
<evidence type="ECO:0000313" key="15">
    <source>
        <dbReference type="RefSeq" id="XP_019631399.1"/>
    </source>
</evidence>
<dbReference type="Pfam" id="PF01663">
    <property type="entry name" value="Phosphodiest"/>
    <property type="match status" value="1"/>
</dbReference>
<evidence type="ECO:0000256" key="4">
    <source>
        <dbReference type="ARBA" id="ARBA00022502"/>
    </source>
</evidence>
<evidence type="ECO:0000256" key="7">
    <source>
        <dbReference type="ARBA" id="ARBA00022824"/>
    </source>
</evidence>
<feature type="transmembrane region" description="Helical" evidence="12">
    <location>
        <begin position="430"/>
        <end position="449"/>
    </location>
</feature>
<evidence type="ECO:0000256" key="5">
    <source>
        <dbReference type="ARBA" id="ARBA00022679"/>
    </source>
</evidence>